<keyword evidence="3" id="KW-1185">Reference proteome</keyword>
<keyword evidence="1" id="KW-0472">Membrane</keyword>
<protein>
    <submittedName>
        <fullName evidence="2">Uncharacterized protein</fullName>
    </submittedName>
</protein>
<accession>A0ABN9UBT7</accession>
<dbReference type="Gene3D" id="3.90.280.10">
    <property type="entry name" value="PEBP-like"/>
    <property type="match status" value="1"/>
</dbReference>
<dbReference type="Proteomes" id="UP001189429">
    <property type="component" value="Unassembled WGS sequence"/>
</dbReference>
<reference evidence="2" key="1">
    <citation type="submission" date="2023-10" db="EMBL/GenBank/DDBJ databases">
        <authorList>
            <person name="Chen Y."/>
            <person name="Shah S."/>
            <person name="Dougan E. K."/>
            <person name="Thang M."/>
            <person name="Chan C."/>
        </authorList>
    </citation>
    <scope>NUCLEOTIDE SEQUENCE [LARGE SCALE GENOMIC DNA]</scope>
</reference>
<proteinExistence type="predicted"/>
<keyword evidence="1" id="KW-0812">Transmembrane</keyword>
<feature type="transmembrane region" description="Helical" evidence="1">
    <location>
        <begin position="119"/>
        <end position="138"/>
    </location>
</feature>
<evidence type="ECO:0000256" key="1">
    <source>
        <dbReference type="SAM" id="Phobius"/>
    </source>
</evidence>
<dbReference type="EMBL" id="CAUYUJ010015673">
    <property type="protein sequence ID" value="CAK0856840.1"/>
    <property type="molecule type" value="Genomic_DNA"/>
</dbReference>
<sequence>MDLPGNAQRNFCGSHEVFFEHFWLRPSSVQIWAVRSKNTALFYGHVVLGRYDCLDGRSLLKCRHVSLGFPWEALVAAAGCASESWSEGAPGEVREVAVPFRLSPQGLQRGREIIRASRASFLLLLLLLLLLFSLWGGGARARSYSRFAQREARSWEPLVLVSPGGGRGGGWAEAAGGRVGRARGRGGARRLDLPSPSALLAGPLDPAARPRARPRARAGASFLLLQGERQKPGAPLPGYAYTPQMIGSGVGTTSYSSTIATRLTPGTKALVLVASDDDAFDERGEPAGPLWAVANISLKDAEGLSHPKSGRVVVPYHGADPVDDGVHRVFFRAYELDDLVPEDKLASWETLSQWMASSGLTKEALHESQRLSEFLFTAVHRLPEYHPTKYDPATGDYVEVGSVHAHHFYDKDGNLLYE</sequence>
<evidence type="ECO:0000313" key="2">
    <source>
        <dbReference type="EMBL" id="CAK0856840.1"/>
    </source>
</evidence>
<dbReference type="SUPFAM" id="SSF49777">
    <property type="entry name" value="PEBP-like"/>
    <property type="match status" value="1"/>
</dbReference>
<keyword evidence="1" id="KW-1133">Transmembrane helix</keyword>
<organism evidence="2 3">
    <name type="scientific">Prorocentrum cordatum</name>
    <dbReference type="NCBI Taxonomy" id="2364126"/>
    <lineage>
        <taxon>Eukaryota</taxon>
        <taxon>Sar</taxon>
        <taxon>Alveolata</taxon>
        <taxon>Dinophyceae</taxon>
        <taxon>Prorocentrales</taxon>
        <taxon>Prorocentraceae</taxon>
        <taxon>Prorocentrum</taxon>
    </lineage>
</organism>
<evidence type="ECO:0000313" key="3">
    <source>
        <dbReference type="Proteomes" id="UP001189429"/>
    </source>
</evidence>
<gene>
    <name evidence="2" type="ORF">PCOR1329_LOCUS47111</name>
</gene>
<name>A0ABN9UBT7_9DINO</name>
<comment type="caution">
    <text evidence="2">The sequence shown here is derived from an EMBL/GenBank/DDBJ whole genome shotgun (WGS) entry which is preliminary data.</text>
</comment>
<dbReference type="InterPro" id="IPR036610">
    <property type="entry name" value="PEBP-like_sf"/>
</dbReference>